<organism evidence="3 4">
    <name type="scientific">Henosepilachna vigintioctopunctata</name>
    <dbReference type="NCBI Taxonomy" id="420089"/>
    <lineage>
        <taxon>Eukaryota</taxon>
        <taxon>Metazoa</taxon>
        <taxon>Ecdysozoa</taxon>
        <taxon>Arthropoda</taxon>
        <taxon>Hexapoda</taxon>
        <taxon>Insecta</taxon>
        <taxon>Pterygota</taxon>
        <taxon>Neoptera</taxon>
        <taxon>Endopterygota</taxon>
        <taxon>Coleoptera</taxon>
        <taxon>Polyphaga</taxon>
        <taxon>Cucujiformia</taxon>
        <taxon>Coccinelloidea</taxon>
        <taxon>Coccinellidae</taxon>
        <taxon>Epilachninae</taxon>
        <taxon>Epilachnini</taxon>
        <taxon>Henosepilachna</taxon>
    </lineage>
</organism>
<comment type="caution">
    <text evidence="3">The sequence shown here is derived from an EMBL/GenBank/DDBJ whole genome shotgun (WGS) entry which is preliminary data.</text>
</comment>
<keyword evidence="4" id="KW-1185">Reference proteome</keyword>
<feature type="coiled-coil region" evidence="1">
    <location>
        <begin position="72"/>
        <end position="99"/>
    </location>
</feature>
<dbReference type="EMBL" id="JARQZJ010000011">
    <property type="protein sequence ID" value="KAK9872420.1"/>
    <property type="molecule type" value="Genomic_DNA"/>
</dbReference>
<feature type="region of interest" description="Disordered" evidence="2">
    <location>
        <begin position="17"/>
        <end position="36"/>
    </location>
</feature>
<reference evidence="3 4" key="1">
    <citation type="submission" date="2023-03" db="EMBL/GenBank/DDBJ databases">
        <title>Genome insight into feeding habits of ladybird beetles.</title>
        <authorList>
            <person name="Li H.-S."/>
            <person name="Huang Y.-H."/>
            <person name="Pang H."/>
        </authorList>
    </citation>
    <scope>NUCLEOTIDE SEQUENCE [LARGE SCALE GENOMIC DNA]</scope>
    <source>
        <strain evidence="3">SYSU_2023b</strain>
        <tissue evidence="3">Whole body</tissue>
    </source>
</reference>
<sequence length="186" mass="21803">MEVFGISEQNQTKFLMEKDEQDRESSRVSNTPMGDFEYDDVPVIPLSSDCSSSDFSEGMPTTDICKSNEKFMSELKGELHRINTELNTMIQRIDNTQEDILRRRDFCRDMERLSVEYNKQFGRENEQSEKIECLIDNLRVDIRRRDESLENLKFLESTQLAEHLRRNKSETVFTSRESDAFVSSTS</sequence>
<evidence type="ECO:0000256" key="1">
    <source>
        <dbReference type="SAM" id="Coils"/>
    </source>
</evidence>
<protein>
    <submittedName>
        <fullName evidence="3">Uncharacterized protein</fullName>
    </submittedName>
</protein>
<evidence type="ECO:0000313" key="4">
    <source>
        <dbReference type="Proteomes" id="UP001431783"/>
    </source>
</evidence>
<accession>A0AAW1TX68</accession>
<dbReference type="Proteomes" id="UP001431783">
    <property type="component" value="Unassembled WGS sequence"/>
</dbReference>
<evidence type="ECO:0000313" key="3">
    <source>
        <dbReference type="EMBL" id="KAK9872420.1"/>
    </source>
</evidence>
<proteinExistence type="predicted"/>
<keyword evidence="1" id="KW-0175">Coiled coil</keyword>
<dbReference type="AlphaFoldDB" id="A0AAW1TX68"/>
<name>A0AAW1TX68_9CUCU</name>
<evidence type="ECO:0000256" key="2">
    <source>
        <dbReference type="SAM" id="MobiDB-lite"/>
    </source>
</evidence>
<gene>
    <name evidence="3" type="ORF">WA026_017878</name>
</gene>
<feature type="compositionally biased region" description="Basic and acidic residues" evidence="2">
    <location>
        <begin position="17"/>
        <end position="26"/>
    </location>
</feature>